<accession>A0ABR1WJE8</accession>
<gene>
    <name evidence="1" type="ORF">PG996_001060</name>
</gene>
<evidence type="ECO:0000313" key="2">
    <source>
        <dbReference type="Proteomes" id="UP001446871"/>
    </source>
</evidence>
<keyword evidence="2" id="KW-1185">Reference proteome</keyword>
<evidence type="ECO:0000313" key="1">
    <source>
        <dbReference type="EMBL" id="KAK8082279.1"/>
    </source>
</evidence>
<sequence length="214" mass="23859">MYFTPLPPELTQRLRDALALWFSIGAAGGLDTNSLVYDFGDYGSGQALALDALSPGGEATQFHCLRTLAEELNCEIFLIKLKRKDTGEDYEGCDEGDGKPYDIEERIWTAEVLVDWRSGFKLDGYHLGGDVVVQDDFDIEAYDNEEVDYKYDYDERDPHFENAALIVSKAALLEFLSELSLHDNSSSSSSQLPNATIRNMANAICTIYLSSARN</sequence>
<comment type="caution">
    <text evidence="1">The sequence shown here is derived from an EMBL/GenBank/DDBJ whole genome shotgun (WGS) entry which is preliminary data.</text>
</comment>
<organism evidence="1 2">
    <name type="scientific">Apiospora saccharicola</name>
    <dbReference type="NCBI Taxonomy" id="335842"/>
    <lineage>
        <taxon>Eukaryota</taxon>
        <taxon>Fungi</taxon>
        <taxon>Dikarya</taxon>
        <taxon>Ascomycota</taxon>
        <taxon>Pezizomycotina</taxon>
        <taxon>Sordariomycetes</taxon>
        <taxon>Xylariomycetidae</taxon>
        <taxon>Amphisphaeriales</taxon>
        <taxon>Apiosporaceae</taxon>
        <taxon>Apiospora</taxon>
    </lineage>
</organism>
<name>A0ABR1WJE8_9PEZI</name>
<dbReference type="EMBL" id="JAQQWM010000001">
    <property type="protein sequence ID" value="KAK8082279.1"/>
    <property type="molecule type" value="Genomic_DNA"/>
</dbReference>
<dbReference type="Proteomes" id="UP001446871">
    <property type="component" value="Unassembled WGS sequence"/>
</dbReference>
<protein>
    <submittedName>
        <fullName evidence="1">Uncharacterized protein</fullName>
    </submittedName>
</protein>
<reference evidence="1 2" key="1">
    <citation type="submission" date="2023-01" db="EMBL/GenBank/DDBJ databases">
        <title>Analysis of 21 Apiospora genomes using comparative genomics revels a genus with tremendous synthesis potential of carbohydrate active enzymes and secondary metabolites.</title>
        <authorList>
            <person name="Sorensen T."/>
        </authorList>
    </citation>
    <scope>NUCLEOTIDE SEQUENCE [LARGE SCALE GENOMIC DNA]</scope>
    <source>
        <strain evidence="1 2">CBS 83171</strain>
    </source>
</reference>
<proteinExistence type="predicted"/>